<evidence type="ECO:0000313" key="2">
    <source>
        <dbReference type="EMBL" id="PWW01884.1"/>
    </source>
</evidence>
<dbReference type="InterPro" id="IPR024628">
    <property type="entry name" value="Sulfotransferase_Stf0_dom"/>
</dbReference>
<dbReference type="Gene3D" id="3.40.50.300">
    <property type="entry name" value="P-loop containing nucleotide triphosphate hydrolases"/>
    <property type="match status" value="1"/>
</dbReference>
<dbReference type="InterPro" id="IPR027417">
    <property type="entry name" value="P-loop_NTPase"/>
</dbReference>
<dbReference type="OrthoDB" id="5562925at2"/>
<feature type="domain" description="Sulphotransferase Stf0" evidence="1">
    <location>
        <begin position="7"/>
        <end position="249"/>
    </location>
</feature>
<dbReference type="SUPFAM" id="SSF52540">
    <property type="entry name" value="P-loop containing nucleoside triphosphate hydrolases"/>
    <property type="match status" value="1"/>
</dbReference>
<evidence type="ECO:0000259" key="1">
    <source>
        <dbReference type="Pfam" id="PF09037"/>
    </source>
</evidence>
<dbReference type="GO" id="GO:0016740">
    <property type="term" value="F:transferase activity"/>
    <property type="evidence" value="ECO:0007669"/>
    <property type="project" value="UniProtKB-KW"/>
</dbReference>
<sequence length="256" mass="28426">MAKYDSCVICTSPRSGSTLLCRLMAATGVAGNPESYFHRLSIEAWREDLEVGAVPGASERELLAAIFKAVIAKGSLETGLFGLRLQRHSFDFFTEKLAVLYPSPATDALRFQAAFGRTLFVHLTRRDKIGQAVSWVKAEQSGLWHLAPDGTELERLSPHRDPIYDAGEIQACVKTMQDYDRDWMDWFEAQDIEPLRITYDALSENPVATLRDLLGRLGLDPHAASSVTPGVRKLADATSEDWVARFRSQFDMSASG</sequence>
<dbReference type="Pfam" id="PF09037">
    <property type="entry name" value="Sulphotransf"/>
    <property type="match status" value="1"/>
</dbReference>
<dbReference type="InterPro" id="IPR015124">
    <property type="entry name" value="Stf0"/>
</dbReference>
<organism evidence="2 3">
    <name type="scientific">Hoeflea marina</name>
    <dbReference type="NCBI Taxonomy" id="274592"/>
    <lineage>
        <taxon>Bacteria</taxon>
        <taxon>Pseudomonadati</taxon>
        <taxon>Pseudomonadota</taxon>
        <taxon>Alphaproteobacteria</taxon>
        <taxon>Hyphomicrobiales</taxon>
        <taxon>Rhizobiaceae</taxon>
        <taxon>Hoeflea</taxon>
    </lineage>
</organism>
<dbReference type="EMBL" id="QGTR01000002">
    <property type="protein sequence ID" value="PWW01884.1"/>
    <property type="molecule type" value="Genomic_DNA"/>
</dbReference>
<keyword evidence="3" id="KW-1185">Reference proteome</keyword>
<dbReference type="AlphaFoldDB" id="A0A317PST2"/>
<proteinExistence type="predicted"/>
<protein>
    <submittedName>
        <fullName evidence="2">LPS sulfotransferase NodH</fullName>
    </submittedName>
</protein>
<keyword evidence="2" id="KW-0808">Transferase</keyword>
<evidence type="ECO:0000313" key="3">
    <source>
        <dbReference type="Proteomes" id="UP000246352"/>
    </source>
</evidence>
<gene>
    <name evidence="2" type="ORF">DFR52_102548</name>
</gene>
<dbReference type="PIRSF" id="PIRSF021497">
    <property type="entry name" value="Sulphotransferase_Stf0"/>
    <property type="match status" value="1"/>
</dbReference>
<name>A0A317PST2_9HYPH</name>
<comment type="caution">
    <text evidence="2">The sequence shown here is derived from an EMBL/GenBank/DDBJ whole genome shotgun (WGS) entry which is preliminary data.</text>
</comment>
<reference evidence="2 3" key="1">
    <citation type="submission" date="2018-05" db="EMBL/GenBank/DDBJ databases">
        <title>Genomic Encyclopedia of Type Strains, Phase IV (KMG-IV): sequencing the most valuable type-strain genomes for metagenomic binning, comparative biology and taxonomic classification.</title>
        <authorList>
            <person name="Goeker M."/>
        </authorList>
    </citation>
    <scope>NUCLEOTIDE SEQUENCE [LARGE SCALE GENOMIC DNA]</scope>
    <source>
        <strain evidence="2 3">DSM 16791</strain>
    </source>
</reference>
<dbReference type="Proteomes" id="UP000246352">
    <property type="component" value="Unassembled WGS sequence"/>
</dbReference>
<accession>A0A317PST2</accession>
<dbReference type="RefSeq" id="WP_110031637.1">
    <property type="nucleotide sequence ID" value="NZ_QGTR01000002.1"/>
</dbReference>